<evidence type="ECO:0000313" key="10">
    <source>
        <dbReference type="EMBL" id="WKW15953.1"/>
    </source>
</evidence>
<keyword evidence="11" id="KW-1185">Reference proteome</keyword>
<feature type="transmembrane region" description="Helical" evidence="8">
    <location>
        <begin position="106"/>
        <end position="126"/>
    </location>
</feature>
<proteinExistence type="predicted"/>
<evidence type="ECO:0008006" key="12">
    <source>
        <dbReference type="Google" id="ProtNLM"/>
    </source>
</evidence>
<reference evidence="10" key="1">
    <citation type="submission" date="2023-07" db="EMBL/GenBank/DDBJ databases">
        <authorList>
            <person name="Haufschild T."/>
            <person name="Kallscheuer N."/>
            <person name="Hammer J."/>
            <person name="Kohn T."/>
            <person name="Kabuu M."/>
            <person name="Jogler M."/>
            <person name="Wohfarth N."/>
            <person name="Heuer A."/>
            <person name="Rohde M."/>
            <person name="van Teeseling M.C.F."/>
            <person name="Jogler C."/>
        </authorList>
    </citation>
    <scope>NUCLEOTIDE SEQUENCE</scope>
    <source>
        <strain evidence="9">Strain 138</strain>
        <strain evidence="10">Strain 318</strain>
    </source>
</reference>
<comment type="subcellular location">
    <subcellularLocation>
        <location evidence="1">Cell membrane</location>
        <topology evidence="1">Multi-pass membrane protein</topology>
    </subcellularLocation>
</comment>
<dbReference type="EMBL" id="CP130613">
    <property type="protein sequence ID" value="WKW15953.1"/>
    <property type="molecule type" value="Genomic_DNA"/>
</dbReference>
<keyword evidence="7 8" id="KW-0472">Membrane</keyword>
<dbReference type="RefSeq" id="WP_367885909.1">
    <property type="nucleotide sequence ID" value="NZ_CP130612.1"/>
</dbReference>
<feature type="transmembrane region" description="Helical" evidence="8">
    <location>
        <begin position="351"/>
        <end position="369"/>
    </location>
</feature>
<organism evidence="10 11">
    <name type="scientific">Pseudogemmatithrix spongiicola</name>
    <dbReference type="NCBI Taxonomy" id="3062599"/>
    <lineage>
        <taxon>Bacteria</taxon>
        <taxon>Pseudomonadati</taxon>
        <taxon>Gemmatimonadota</taxon>
        <taxon>Gemmatimonadia</taxon>
        <taxon>Gemmatimonadales</taxon>
        <taxon>Gemmatimonadaceae</taxon>
        <taxon>Pseudogemmatithrix</taxon>
    </lineage>
</organism>
<dbReference type="Proteomes" id="UP001229955">
    <property type="component" value="Chromosome"/>
</dbReference>
<dbReference type="GO" id="GO:0005886">
    <property type="term" value="C:plasma membrane"/>
    <property type="evidence" value="ECO:0007669"/>
    <property type="project" value="UniProtKB-SubCell"/>
</dbReference>
<feature type="transmembrane region" description="Helical" evidence="8">
    <location>
        <begin position="21"/>
        <end position="46"/>
    </location>
</feature>
<accession>A0AA49K237</accession>
<evidence type="ECO:0000256" key="3">
    <source>
        <dbReference type="ARBA" id="ARBA00022676"/>
    </source>
</evidence>
<dbReference type="EMBL" id="CP130612">
    <property type="protein sequence ID" value="WKW13047.1"/>
    <property type="molecule type" value="Genomic_DNA"/>
</dbReference>
<dbReference type="AlphaFoldDB" id="A0AA49K237"/>
<dbReference type="PANTHER" id="PTHR33908:SF11">
    <property type="entry name" value="MEMBRANE PROTEIN"/>
    <property type="match status" value="1"/>
</dbReference>
<keyword evidence="2" id="KW-1003">Cell membrane</keyword>
<keyword evidence="5 8" id="KW-0812">Transmembrane</keyword>
<evidence type="ECO:0000256" key="6">
    <source>
        <dbReference type="ARBA" id="ARBA00022989"/>
    </source>
</evidence>
<gene>
    <name evidence="9" type="ORF">Strain138_002361</name>
    <name evidence="10" type="ORF">Strain318_002360</name>
</gene>
<sequence length="531" mass="57270">MRIAMMAGSIRARLDQVTPTRAALLTAVITLLAGLLTLTTDLIGVFHDDAVYVLIGKAVAEGQGFVNPHLPGTPAAIHFPPLFPLLLAGVLKLAPSFAAGLAWIKFVNPVLLAIAAYGMTLGIIRWFGLAPWVAAVVMLASTVSLPMLVLTNVVISEPMFVALFAPTVFAAERLRRRDDLPAILLAAALAAALILTRTIGASVVMAASMVFVLERRWRALFGYGLLVGILLLPWQLFVAKHAGAYPPELVGAYGNYLSWVGAGYRENGLPFVAAVFEKNVGDLWWYAKVVLTSTLEASALGTGAGIIAFALALGGLALGLRRSPSRVVTLAFAGYMAIVLVWPFTVHRFVWTLWPIVVALAFVGFREALRELRGAGRPRAAVGLVGVGALLLVGYGTYNGRGLALGWASNASHEVSAYAEILVRYVNADTRLQGRRLATEYAPMVALYTGQQVLPIDRLDVRDHLRQKSVEDHGAMLQAIDRLYAPDAYVVMATSPQMQAYAQTSFGPSRRFLELTPRGFRVRAFLLVNEP</sequence>
<dbReference type="GO" id="GO:0016763">
    <property type="term" value="F:pentosyltransferase activity"/>
    <property type="evidence" value="ECO:0007669"/>
    <property type="project" value="TreeGrafter"/>
</dbReference>
<keyword evidence="4" id="KW-0808">Transferase</keyword>
<feature type="transmembrane region" description="Helical" evidence="8">
    <location>
        <begin position="381"/>
        <end position="398"/>
    </location>
</feature>
<keyword evidence="6 8" id="KW-1133">Transmembrane helix</keyword>
<evidence type="ECO:0000256" key="8">
    <source>
        <dbReference type="SAM" id="Phobius"/>
    </source>
</evidence>
<feature type="transmembrane region" description="Helical" evidence="8">
    <location>
        <begin position="327"/>
        <end position="345"/>
    </location>
</feature>
<feature type="transmembrane region" description="Helical" evidence="8">
    <location>
        <begin position="299"/>
        <end position="320"/>
    </location>
</feature>
<feature type="transmembrane region" description="Helical" evidence="8">
    <location>
        <begin position="180"/>
        <end position="213"/>
    </location>
</feature>
<evidence type="ECO:0000256" key="7">
    <source>
        <dbReference type="ARBA" id="ARBA00023136"/>
    </source>
</evidence>
<dbReference type="GO" id="GO:0009103">
    <property type="term" value="P:lipopolysaccharide biosynthetic process"/>
    <property type="evidence" value="ECO:0007669"/>
    <property type="project" value="UniProtKB-ARBA"/>
</dbReference>
<protein>
    <recommendedName>
        <fullName evidence="12">Glycosyltransferase RgtA/B/C/D-like domain-containing protein</fullName>
    </recommendedName>
</protein>
<evidence type="ECO:0000256" key="1">
    <source>
        <dbReference type="ARBA" id="ARBA00004651"/>
    </source>
</evidence>
<feature type="transmembrane region" description="Helical" evidence="8">
    <location>
        <begin position="220"/>
        <end position="237"/>
    </location>
</feature>
<name>A0AA49K237_9BACT</name>
<accession>A0AA49Q5L0</accession>
<dbReference type="InterPro" id="IPR050297">
    <property type="entry name" value="LipidA_mod_glycosyltrf_83"/>
</dbReference>
<dbReference type="PANTHER" id="PTHR33908">
    <property type="entry name" value="MANNOSYLTRANSFERASE YKCB-RELATED"/>
    <property type="match status" value="1"/>
</dbReference>
<keyword evidence="3" id="KW-0328">Glycosyltransferase</keyword>
<evidence type="ECO:0000313" key="9">
    <source>
        <dbReference type="EMBL" id="WKW13047.1"/>
    </source>
</evidence>
<evidence type="ECO:0000256" key="5">
    <source>
        <dbReference type="ARBA" id="ARBA00022692"/>
    </source>
</evidence>
<evidence type="ECO:0000313" key="11">
    <source>
        <dbReference type="Proteomes" id="UP001229955"/>
    </source>
</evidence>
<dbReference type="KEGG" id="pspc:Strain318_002360"/>
<feature type="transmembrane region" description="Helical" evidence="8">
    <location>
        <begin position="132"/>
        <end position="151"/>
    </location>
</feature>
<evidence type="ECO:0000256" key="4">
    <source>
        <dbReference type="ARBA" id="ARBA00022679"/>
    </source>
</evidence>
<evidence type="ECO:0000256" key="2">
    <source>
        <dbReference type="ARBA" id="ARBA00022475"/>
    </source>
</evidence>